<evidence type="ECO:0000256" key="1">
    <source>
        <dbReference type="SAM" id="MobiDB-lite"/>
    </source>
</evidence>
<feature type="region of interest" description="Disordered" evidence="1">
    <location>
        <begin position="75"/>
        <end position="109"/>
    </location>
</feature>
<protein>
    <submittedName>
        <fullName evidence="3">Uncharacterized protein</fullName>
    </submittedName>
</protein>
<keyword evidence="4" id="KW-1185">Reference proteome</keyword>
<evidence type="ECO:0000256" key="2">
    <source>
        <dbReference type="SAM" id="Phobius"/>
    </source>
</evidence>
<keyword evidence="2" id="KW-0812">Transmembrane</keyword>
<comment type="caution">
    <text evidence="3">The sequence shown here is derived from an EMBL/GenBank/DDBJ whole genome shotgun (WGS) entry which is preliminary data.</text>
</comment>
<organism evidence="3 4">
    <name type="scientific">Cladophialophora chaetospira</name>
    <dbReference type="NCBI Taxonomy" id="386627"/>
    <lineage>
        <taxon>Eukaryota</taxon>
        <taxon>Fungi</taxon>
        <taxon>Dikarya</taxon>
        <taxon>Ascomycota</taxon>
        <taxon>Pezizomycotina</taxon>
        <taxon>Eurotiomycetes</taxon>
        <taxon>Chaetothyriomycetidae</taxon>
        <taxon>Chaetothyriales</taxon>
        <taxon>Herpotrichiellaceae</taxon>
        <taxon>Cladophialophora</taxon>
    </lineage>
</organism>
<dbReference type="Proteomes" id="UP001172673">
    <property type="component" value="Unassembled WGS sequence"/>
</dbReference>
<gene>
    <name evidence="3" type="ORF">H2200_011797</name>
</gene>
<dbReference type="AlphaFoldDB" id="A0AA38WYQ4"/>
<reference evidence="3" key="1">
    <citation type="submission" date="2022-10" db="EMBL/GenBank/DDBJ databases">
        <title>Culturing micro-colonial fungi from biological soil crusts in the Mojave desert and describing Neophaeococcomyces mojavensis, and introducing the new genera and species Taxawa tesnikishii.</title>
        <authorList>
            <person name="Kurbessoian T."/>
            <person name="Stajich J.E."/>
        </authorList>
    </citation>
    <scope>NUCLEOTIDE SEQUENCE</scope>
    <source>
        <strain evidence="3">TK_41</strain>
    </source>
</reference>
<accession>A0AA38WYQ4</accession>
<evidence type="ECO:0000313" key="4">
    <source>
        <dbReference type="Proteomes" id="UP001172673"/>
    </source>
</evidence>
<proteinExistence type="predicted"/>
<keyword evidence="2" id="KW-0472">Membrane</keyword>
<evidence type="ECO:0000313" key="3">
    <source>
        <dbReference type="EMBL" id="KAJ9603611.1"/>
    </source>
</evidence>
<dbReference type="EMBL" id="JAPDRK010000021">
    <property type="protein sequence ID" value="KAJ9603611.1"/>
    <property type="molecule type" value="Genomic_DNA"/>
</dbReference>
<name>A0AA38WYQ4_9EURO</name>
<keyword evidence="2" id="KW-1133">Transmembrane helix</keyword>
<feature type="transmembrane region" description="Helical" evidence="2">
    <location>
        <begin position="6"/>
        <end position="30"/>
    </location>
</feature>
<sequence length="120" mass="13080">MPSDDGGALIIAVSLIAATYIWAFLTYYLYIYKPSAERAEGQRLFEAQRLLAEEDGIENSDEDDELPTGEYVFVDNDEDEASADGDTLVGSDEGGQASSTEEDTLAGSDEVHQLLWDFSG</sequence>